<dbReference type="Pfam" id="PF25043">
    <property type="entry name" value="DUF7788"/>
    <property type="match status" value="1"/>
</dbReference>
<dbReference type="EMBL" id="MN740947">
    <property type="protein sequence ID" value="QHU19301.1"/>
    <property type="molecule type" value="Genomic_DNA"/>
</dbReference>
<sequence length="578" mass="68007">MSSIISSIDNYNPLKIGKNGCIEYSWSKNIREQICQLNFQLIRTNNITNLSLKIDNILTEIISLYKSFIISREEYLDFMSIMYRLIFYTRDIIFGKGEYKLSFVLLENWYNHFPDLAKNALKLFFISPCHNLNFHPFGSWKDIKYLHSYLNDNLDKNDNEIHPLIKFGLEQILEQLRNDFISKKPSLLCKWIPRENTKYNHLFTFLAISYFNKYIISAKNEKSKKMAIKKAKMCFRRIISCINKKLDTVQIKQCENKWSEISFEKLTSISLQKQKYSLLNINRKSNLDLKDRIVCSSLFNEFLNNNQQINSKFISLNNFTNEAKKLFLKKESDEAKILNLQWNNNSKNNKALGNIIGIIDTSENLEADALNTAISLGIRISEKSYFKNRLITFSNNCSWINLENCNNFIEKVEYVIKESTFGLNSNISCIFKTILDSIIKQKLEPEFVENMVLIFLSNMQFDPIDPKYKSIIEYIDNLYYETGKQIWNIPFKRPHIIFWNLSSTSTFPALSINDNCSMVSGFNSNILNHFTNNNYDINKNNINNNNNEIKNCSPWANLLKTLDNERYKFIDIFMREQL</sequence>
<feature type="domain" description="DUF7788" evidence="1">
    <location>
        <begin position="364"/>
        <end position="547"/>
    </location>
</feature>
<organism evidence="2">
    <name type="scientific">viral metagenome</name>
    <dbReference type="NCBI Taxonomy" id="1070528"/>
    <lineage>
        <taxon>unclassified sequences</taxon>
        <taxon>metagenomes</taxon>
        <taxon>organismal metagenomes</taxon>
    </lineage>
</organism>
<dbReference type="PANTHER" id="PTHR31373">
    <property type="entry name" value="OS06G0652100 PROTEIN"/>
    <property type="match status" value="1"/>
</dbReference>
<dbReference type="PANTHER" id="PTHR31373:SF27">
    <property type="entry name" value="TROVE DOMAIN-CONTAINING PROTEIN"/>
    <property type="match status" value="1"/>
</dbReference>
<accession>A0A6C0KQ40</accession>
<dbReference type="InterPro" id="IPR011205">
    <property type="entry name" value="UCP015417_vWA"/>
</dbReference>
<dbReference type="AlphaFoldDB" id="A0A6C0KQ40"/>
<evidence type="ECO:0000313" key="2">
    <source>
        <dbReference type="EMBL" id="QHU19301.1"/>
    </source>
</evidence>
<protein>
    <recommendedName>
        <fullName evidence="1">DUF7788 domain-containing protein</fullName>
    </recommendedName>
</protein>
<name>A0A6C0KQ40_9ZZZZ</name>
<evidence type="ECO:0000259" key="1">
    <source>
        <dbReference type="Pfam" id="PF25043"/>
    </source>
</evidence>
<dbReference type="InterPro" id="IPR056690">
    <property type="entry name" value="DUF7788"/>
</dbReference>
<proteinExistence type="predicted"/>
<reference evidence="2" key="1">
    <citation type="journal article" date="2020" name="Nature">
        <title>Giant virus diversity and host interactions through global metagenomics.</title>
        <authorList>
            <person name="Schulz F."/>
            <person name="Roux S."/>
            <person name="Paez-Espino D."/>
            <person name="Jungbluth S."/>
            <person name="Walsh D.A."/>
            <person name="Denef V.J."/>
            <person name="McMahon K.D."/>
            <person name="Konstantinidis K.T."/>
            <person name="Eloe-Fadrosh E.A."/>
            <person name="Kyrpides N.C."/>
            <person name="Woyke T."/>
        </authorList>
    </citation>
    <scope>NUCLEOTIDE SEQUENCE</scope>
    <source>
        <strain evidence="2">GVMAG-S-3300013014-104</strain>
    </source>
</reference>